<dbReference type="EMBL" id="GBXM01062152">
    <property type="protein sequence ID" value="JAH46425.1"/>
    <property type="molecule type" value="Transcribed_RNA"/>
</dbReference>
<name>A0A0E9T0H9_ANGAN</name>
<evidence type="ECO:0000256" key="1">
    <source>
        <dbReference type="SAM" id="MobiDB-lite"/>
    </source>
</evidence>
<sequence>MSRNTGGYTSRNTRTGRNTRNQHPSKGSKELK</sequence>
<dbReference type="AlphaFoldDB" id="A0A0E9T0H9"/>
<organism evidence="2">
    <name type="scientific">Anguilla anguilla</name>
    <name type="common">European freshwater eel</name>
    <name type="synonym">Muraena anguilla</name>
    <dbReference type="NCBI Taxonomy" id="7936"/>
    <lineage>
        <taxon>Eukaryota</taxon>
        <taxon>Metazoa</taxon>
        <taxon>Chordata</taxon>
        <taxon>Craniata</taxon>
        <taxon>Vertebrata</taxon>
        <taxon>Euteleostomi</taxon>
        <taxon>Actinopterygii</taxon>
        <taxon>Neopterygii</taxon>
        <taxon>Teleostei</taxon>
        <taxon>Anguilliformes</taxon>
        <taxon>Anguillidae</taxon>
        <taxon>Anguilla</taxon>
    </lineage>
</organism>
<feature type="region of interest" description="Disordered" evidence="1">
    <location>
        <begin position="1"/>
        <end position="32"/>
    </location>
</feature>
<protein>
    <submittedName>
        <fullName evidence="2">Uncharacterized protein</fullName>
    </submittedName>
</protein>
<reference evidence="2" key="1">
    <citation type="submission" date="2014-11" db="EMBL/GenBank/DDBJ databases">
        <authorList>
            <person name="Amaro Gonzalez C."/>
        </authorList>
    </citation>
    <scope>NUCLEOTIDE SEQUENCE</scope>
</reference>
<feature type="compositionally biased region" description="Low complexity" evidence="1">
    <location>
        <begin position="1"/>
        <end position="21"/>
    </location>
</feature>
<evidence type="ECO:0000313" key="2">
    <source>
        <dbReference type="EMBL" id="JAH46425.1"/>
    </source>
</evidence>
<proteinExistence type="predicted"/>
<accession>A0A0E9T0H9</accession>
<reference evidence="2" key="2">
    <citation type="journal article" date="2015" name="Fish Shellfish Immunol.">
        <title>Early steps in the European eel (Anguilla anguilla)-Vibrio vulnificus interaction in the gills: Role of the RtxA13 toxin.</title>
        <authorList>
            <person name="Callol A."/>
            <person name="Pajuelo D."/>
            <person name="Ebbesson L."/>
            <person name="Teles M."/>
            <person name="MacKenzie S."/>
            <person name="Amaro C."/>
        </authorList>
    </citation>
    <scope>NUCLEOTIDE SEQUENCE</scope>
</reference>